<proteinExistence type="predicted"/>
<dbReference type="Proteomes" id="UP000799436">
    <property type="component" value="Unassembled WGS sequence"/>
</dbReference>
<evidence type="ECO:0000256" key="1">
    <source>
        <dbReference type="SAM" id="MobiDB-lite"/>
    </source>
</evidence>
<feature type="signal peptide" evidence="2">
    <location>
        <begin position="1"/>
        <end position="23"/>
    </location>
</feature>
<evidence type="ECO:0000313" key="3">
    <source>
        <dbReference type="EMBL" id="KAF2764234.1"/>
    </source>
</evidence>
<protein>
    <recommendedName>
        <fullName evidence="5">REJ domain-containing protein</fullName>
    </recommendedName>
</protein>
<dbReference type="AlphaFoldDB" id="A0A6G1KW07"/>
<evidence type="ECO:0000313" key="4">
    <source>
        <dbReference type="Proteomes" id="UP000799436"/>
    </source>
</evidence>
<evidence type="ECO:0008006" key="5">
    <source>
        <dbReference type="Google" id="ProtNLM"/>
    </source>
</evidence>
<feature type="compositionally biased region" description="Low complexity" evidence="1">
    <location>
        <begin position="81"/>
        <end position="116"/>
    </location>
</feature>
<accession>A0A6G1KW07</accession>
<feature type="region of interest" description="Disordered" evidence="1">
    <location>
        <begin position="59"/>
        <end position="116"/>
    </location>
</feature>
<keyword evidence="2" id="KW-0732">Signal</keyword>
<sequence length="198" mass="19868">MRLRTLSASALAATALFHTTATAKPFTPRHAEPDLRERTAAPITITTYTIYRTVQRVVATATSSASTPPPPPPPPPRRHPTTTTTSASLLPSAVAVSSGRNDSVPTSTTGSSSSSSSAAVASLTLSPYVNGTVSALTLTPTGLSTASGGGYSTASAKASATLEGAAAAGKVDWHGGVLGLVVVGMGLRGQVWSVLLSL</sequence>
<reference evidence="3" key="1">
    <citation type="journal article" date="2020" name="Stud. Mycol.">
        <title>101 Dothideomycetes genomes: a test case for predicting lifestyles and emergence of pathogens.</title>
        <authorList>
            <person name="Haridas S."/>
            <person name="Albert R."/>
            <person name="Binder M."/>
            <person name="Bloem J."/>
            <person name="Labutti K."/>
            <person name="Salamov A."/>
            <person name="Andreopoulos B."/>
            <person name="Baker S."/>
            <person name="Barry K."/>
            <person name="Bills G."/>
            <person name="Bluhm B."/>
            <person name="Cannon C."/>
            <person name="Castanera R."/>
            <person name="Culley D."/>
            <person name="Daum C."/>
            <person name="Ezra D."/>
            <person name="Gonzalez J."/>
            <person name="Henrissat B."/>
            <person name="Kuo A."/>
            <person name="Liang C."/>
            <person name="Lipzen A."/>
            <person name="Lutzoni F."/>
            <person name="Magnuson J."/>
            <person name="Mondo S."/>
            <person name="Nolan M."/>
            <person name="Ohm R."/>
            <person name="Pangilinan J."/>
            <person name="Park H.-J."/>
            <person name="Ramirez L."/>
            <person name="Alfaro M."/>
            <person name="Sun H."/>
            <person name="Tritt A."/>
            <person name="Yoshinaga Y."/>
            <person name="Zwiers L.-H."/>
            <person name="Turgeon B."/>
            <person name="Goodwin S."/>
            <person name="Spatafora J."/>
            <person name="Crous P."/>
            <person name="Grigoriev I."/>
        </authorList>
    </citation>
    <scope>NUCLEOTIDE SEQUENCE</scope>
    <source>
        <strain evidence="3">CBS 116005</strain>
    </source>
</reference>
<organism evidence="3 4">
    <name type="scientific">Teratosphaeria nubilosa</name>
    <dbReference type="NCBI Taxonomy" id="161662"/>
    <lineage>
        <taxon>Eukaryota</taxon>
        <taxon>Fungi</taxon>
        <taxon>Dikarya</taxon>
        <taxon>Ascomycota</taxon>
        <taxon>Pezizomycotina</taxon>
        <taxon>Dothideomycetes</taxon>
        <taxon>Dothideomycetidae</taxon>
        <taxon>Mycosphaerellales</taxon>
        <taxon>Teratosphaeriaceae</taxon>
        <taxon>Teratosphaeria</taxon>
    </lineage>
</organism>
<gene>
    <name evidence="3" type="ORF">EJ03DRAFT_378764</name>
</gene>
<keyword evidence="4" id="KW-1185">Reference proteome</keyword>
<name>A0A6G1KW07_9PEZI</name>
<feature type="chain" id="PRO_5026082646" description="REJ domain-containing protein" evidence="2">
    <location>
        <begin position="24"/>
        <end position="198"/>
    </location>
</feature>
<dbReference type="EMBL" id="ML995932">
    <property type="protein sequence ID" value="KAF2764234.1"/>
    <property type="molecule type" value="Genomic_DNA"/>
</dbReference>
<evidence type="ECO:0000256" key="2">
    <source>
        <dbReference type="SAM" id="SignalP"/>
    </source>
</evidence>